<dbReference type="SMART" id="SM00248">
    <property type="entry name" value="ANK"/>
    <property type="match status" value="4"/>
</dbReference>
<dbReference type="Gene3D" id="1.25.40.20">
    <property type="entry name" value="Ankyrin repeat-containing domain"/>
    <property type="match status" value="1"/>
</dbReference>
<dbReference type="SUPFAM" id="SSF48403">
    <property type="entry name" value="Ankyrin repeat"/>
    <property type="match status" value="1"/>
</dbReference>
<feature type="region of interest" description="Disordered" evidence="1">
    <location>
        <begin position="638"/>
        <end position="664"/>
    </location>
</feature>
<proteinExistence type="predicted"/>
<name>A0A1E5JQR5_9GAMM</name>
<gene>
    <name evidence="2" type="ORF">lpari_02060</name>
</gene>
<evidence type="ECO:0000313" key="2">
    <source>
        <dbReference type="EMBL" id="OEH46859.1"/>
    </source>
</evidence>
<keyword evidence="3" id="KW-1185">Reference proteome</keyword>
<evidence type="ECO:0008006" key="4">
    <source>
        <dbReference type="Google" id="ProtNLM"/>
    </source>
</evidence>
<protein>
    <recommendedName>
        <fullName evidence="4">Ankyrin repeat-containing protein</fullName>
    </recommendedName>
</protein>
<accession>A0A1E5JQR5</accession>
<dbReference type="STRING" id="45071.Lpar_2881"/>
<comment type="caution">
    <text evidence="2">The sequence shown here is derived from an EMBL/GenBank/DDBJ whole genome shotgun (WGS) entry which is preliminary data.</text>
</comment>
<sequence>MENSNISQAKTITIINNYLKWHNLPINWNETGVCNGLAIVHAHYVLQGKEDIFLKMLHKISRMSEKDFNQSSVSDSPDEDIDHFISQVVLAYKPDLFEKTLSQKDAHKALKIDGNPLDSDFVLPLITTEENWAEILKDMELQPGEVLKIDSTNHAISIHRLNGVYVVFDPNYREGVKKFNSEKELMAELRTNVFEFQDSNMALTFTRITRSGFKHSSSFEQATPEDYTRKYLDLDAIASLDKKTITCAALIARTGNERLMQICLNKDKNKNWSATELKSLGYEAVLNNNNQSIIPILDQLNSCPENTKQEKEAKRSAFFCLILLSIRDGRIELLNKLLENEFGKKVFQSINDEILLNMAARGGNKQLLVDILEKIQTNPAIETLEEDTEDIQSIEDFQNDDTQYEDFETTVLSDLLDTEDEEEVVQSSSLSDFLGEDLFPITQMPEKTRLTQIILQKDNDKENPITLAIKGNSPECLEVLLNKLNQEGYILSEKKQQNYLLLAIRANNVHMVDKLINHMGPEQAANIVGKISLSVELVSKVNIHILKTLEQNGMNFDKPSREIINEKASRKMSVLEIIGAKLVKFLDYIQNALRVDHSEKNKEAPLADPNSLPYAEHISNLKTPPHKDLKAKFNFFKQKHQEQNESTSSQEDTSTISTTLGTSN</sequence>
<dbReference type="PATRIC" id="fig|45071.6.peg.3103"/>
<dbReference type="EMBL" id="LSOG01000061">
    <property type="protein sequence ID" value="OEH46859.1"/>
    <property type="molecule type" value="Genomic_DNA"/>
</dbReference>
<dbReference type="AlphaFoldDB" id="A0A1E5JQR5"/>
<evidence type="ECO:0000313" key="3">
    <source>
        <dbReference type="Proteomes" id="UP000095229"/>
    </source>
</evidence>
<dbReference type="Proteomes" id="UP000095229">
    <property type="component" value="Unassembled WGS sequence"/>
</dbReference>
<evidence type="ECO:0000256" key="1">
    <source>
        <dbReference type="SAM" id="MobiDB-lite"/>
    </source>
</evidence>
<dbReference type="InterPro" id="IPR002110">
    <property type="entry name" value="Ankyrin_rpt"/>
</dbReference>
<dbReference type="InterPro" id="IPR036770">
    <property type="entry name" value="Ankyrin_rpt-contain_sf"/>
</dbReference>
<feature type="compositionally biased region" description="Polar residues" evidence="1">
    <location>
        <begin position="644"/>
        <end position="664"/>
    </location>
</feature>
<reference evidence="2 3" key="1">
    <citation type="submission" date="2016-02" db="EMBL/GenBank/DDBJ databases">
        <title>Secondary metabolites in Legionella.</title>
        <authorList>
            <person name="Tobias N.J."/>
            <person name="Bode H.B."/>
        </authorList>
    </citation>
    <scope>NUCLEOTIDE SEQUENCE [LARGE SCALE GENOMIC DNA]</scope>
    <source>
        <strain evidence="2 3">DSM 19216</strain>
    </source>
</reference>
<dbReference type="OrthoDB" id="5654137at2"/>
<organism evidence="2 3">
    <name type="scientific">Legionella parisiensis</name>
    <dbReference type="NCBI Taxonomy" id="45071"/>
    <lineage>
        <taxon>Bacteria</taxon>
        <taxon>Pseudomonadati</taxon>
        <taxon>Pseudomonadota</taxon>
        <taxon>Gammaproteobacteria</taxon>
        <taxon>Legionellales</taxon>
        <taxon>Legionellaceae</taxon>
        <taxon>Legionella</taxon>
    </lineage>
</organism>
<dbReference type="RefSeq" id="WP_058518601.1">
    <property type="nucleotide sequence ID" value="NZ_CAAAIE010000001.1"/>
</dbReference>